<comment type="caution">
    <text evidence="1">The sequence shown here is derived from an EMBL/GenBank/DDBJ whole genome shotgun (WGS) entry which is preliminary data.</text>
</comment>
<dbReference type="Pfam" id="PF13384">
    <property type="entry name" value="HTH_23"/>
    <property type="match status" value="1"/>
</dbReference>
<dbReference type="EMBL" id="BAAAKJ010000186">
    <property type="protein sequence ID" value="GAA1397101.1"/>
    <property type="molecule type" value="Genomic_DNA"/>
</dbReference>
<reference evidence="1 2" key="1">
    <citation type="journal article" date="2019" name="Int. J. Syst. Evol. Microbiol.">
        <title>The Global Catalogue of Microorganisms (GCM) 10K type strain sequencing project: providing services to taxonomists for standard genome sequencing and annotation.</title>
        <authorList>
            <consortium name="The Broad Institute Genomics Platform"/>
            <consortium name="The Broad Institute Genome Sequencing Center for Infectious Disease"/>
            <person name="Wu L."/>
            <person name="Ma J."/>
        </authorList>
    </citation>
    <scope>NUCLEOTIDE SEQUENCE [LARGE SCALE GENOMIC DNA]</scope>
    <source>
        <strain evidence="1 2">JCM 12393</strain>
    </source>
</reference>
<dbReference type="Proteomes" id="UP001499863">
    <property type="component" value="Unassembled WGS sequence"/>
</dbReference>
<protein>
    <submittedName>
        <fullName evidence="1">DUF5919 domain-containing protein</fullName>
    </submittedName>
</protein>
<dbReference type="CDD" id="cd00093">
    <property type="entry name" value="HTH_XRE"/>
    <property type="match status" value="1"/>
</dbReference>
<dbReference type="Gene3D" id="1.10.260.40">
    <property type="entry name" value="lambda repressor-like DNA-binding domains"/>
    <property type="match status" value="1"/>
</dbReference>
<gene>
    <name evidence="1" type="ORF">GCM10009639_34030</name>
</gene>
<sequence>MANERLRGAILASKLTVEQIAERLGTSPRTVERWVEAKDGRRPYRRFQYALANLLQRDLSDLWSDEQTSSATAEAGRAELVTLYPHRAVVPKELWTSLYAKATRHFDLVVYAGFWLSEDPLFFRLIREKAQAGVPVRLVLGDPDSPGVAQRGEDEGIGPAMAGKIRNALANYSPLFGIPGVEFRLHSTTLYNSLYRADDDLLVNGHVYGVGAYLAPVLHLSQVPGGELFSTYAASIERIWEGARTITSPQLESEAAA</sequence>
<dbReference type="RefSeq" id="WP_344335893.1">
    <property type="nucleotide sequence ID" value="NZ_BAAAKJ010000186.1"/>
</dbReference>
<dbReference type="InterPro" id="IPR001387">
    <property type="entry name" value="Cro/C1-type_HTH"/>
</dbReference>
<dbReference type="InterPro" id="IPR010982">
    <property type="entry name" value="Lambda_DNA-bd_dom_sf"/>
</dbReference>
<proteinExistence type="predicted"/>
<name>A0ABN1Y3N4_9ACTN</name>
<accession>A0ABN1Y3N4</accession>
<dbReference type="SUPFAM" id="SSF56024">
    <property type="entry name" value="Phospholipase D/nuclease"/>
    <property type="match status" value="1"/>
</dbReference>
<evidence type="ECO:0000313" key="1">
    <source>
        <dbReference type="EMBL" id="GAA1397101.1"/>
    </source>
</evidence>
<dbReference type="SUPFAM" id="SSF47413">
    <property type="entry name" value="lambda repressor-like DNA-binding domains"/>
    <property type="match status" value="1"/>
</dbReference>
<organism evidence="1 2">
    <name type="scientific">Kitasatospora putterlickiae</name>
    <dbReference type="NCBI Taxonomy" id="221725"/>
    <lineage>
        <taxon>Bacteria</taxon>
        <taxon>Bacillati</taxon>
        <taxon>Actinomycetota</taxon>
        <taxon>Actinomycetes</taxon>
        <taxon>Kitasatosporales</taxon>
        <taxon>Streptomycetaceae</taxon>
        <taxon>Kitasatospora</taxon>
    </lineage>
</organism>
<evidence type="ECO:0000313" key="2">
    <source>
        <dbReference type="Proteomes" id="UP001499863"/>
    </source>
</evidence>
<keyword evidence="2" id="KW-1185">Reference proteome</keyword>